<gene>
    <name evidence="2" type="ORF">KIN20_015829</name>
</gene>
<evidence type="ECO:0000313" key="3">
    <source>
        <dbReference type="Proteomes" id="UP001196413"/>
    </source>
</evidence>
<dbReference type="EMBL" id="JAHQIW010003212">
    <property type="protein sequence ID" value="KAJ1357644.1"/>
    <property type="molecule type" value="Genomic_DNA"/>
</dbReference>
<reference evidence="2" key="1">
    <citation type="submission" date="2021-06" db="EMBL/GenBank/DDBJ databases">
        <title>Parelaphostrongylus tenuis whole genome reference sequence.</title>
        <authorList>
            <person name="Garwood T.J."/>
            <person name="Larsen P.A."/>
            <person name="Fountain-Jones N.M."/>
            <person name="Garbe J.R."/>
            <person name="Macchietto M.G."/>
            <person name="Kania S.A."/>
            <person name="Gerhold R.W."/>
            <person name="Richards J.E."/>
            <person name="Wolf T.M."/>
        </authorList>
    </citation>
    <scope>NUCLEOTIDE SEQUENCE</scope>
    <source>
        <strain evidence="2">MNPRO001-30</strain>
        <tissue evidence="2">Meninges</tissue>
    </source>
</reference>
<keyword evidence="1" id="KW-0732">Signal</keyword>
<keyword evidence="3" id="KW-1185">Reference proteome</keyword>
<feature type="chain" id="PRO_5042238398" description="Lipoprotein" evidence="1">
    <location>
        <begin position="25"/>
        <end position="54"/>
    </location>
</feature>
<sequence>MNTARLLTEVFMISLLASILTVLGCGVLPTGQGSGQITAMILQNHQPEKEAHEF</sequence>
<protein>
    <recommendedName>
        <fullName evidence="4">Lipoprotein</fullName>
    </recommendedName>
</protein>
<dbReference type="Proteomes" id="UP001196413">
    <property type="component" value="Unassembled WGS sequence"/>
</dbReference>
<feature type="signal peptide" evidence="1">
    <location>
        <begin position="1"/>
        <end position="24"/>
    </location>
</feature>
<organism evidence="2 3">
    <name type="scientific">Parelaphostrongylus tenuis</name>
    <name type="common">Meningeal worm</name>
    <dbReference type="NCBI Taxonomy" id="148309"/>
    <lineage>
        <taxon>Eukaryota</taxon>
        <taxon>Metazoa</taxon>
        <taxon>Ecdysozoa</taxon>
        <taxon>Nematoda</taxon>
        <taxon>Chromadorea</taxon>
        <taxon>Rhabditida</taxon>
        <taxon>Rhabditina</taxon>
        <taxon>Rhabditomorpha</taxon>
        <taxon>Strongyloidea</taxon>
        <taxon>Metastrongylidae</taxon>
        <taxon>Parelaphostrongylus</taxon>
    </lineage>
</organism>
<accession>A0AAD5N4L5</accession>
<evidence type="ECO:0000256" key="1">
    <source>
        <dbReference type="SAM" id="SignalP"/>
    </source>
</evidence>
<dbReference type="PROSITE" id="PS51257">
    <property type="entry name" value="PROKAR_LIPOPROTEIN"/>
    <property type="match status" value="1"/>
</dbReference>
<comment type="caution">
    <text evidence="2">The sequence shown here is derived from an EMBL/GenBank/DDBJ whole genome shotgun (WGS) entry which is preliminary data.</text>
</comment>
<evidence type="ECO:0000313" key="2">
    <source>
        <dbReference type="EMBL" id="KAJ1357644.1"/>
    </source>
</evidence>
<proteinExistence type="predicted"/>
<name>A0AAD5N4L5_PARTN</name>
<evidence type="ECO:0008006" key="4">
    <source>
        <dbReference type="Google" id="ProtNLM"/>
    </source>
</evidence>
<dbReference type="AlphaFoldDB" id="A0AAD5N4L5"/>